<name>A0ABS8CDQ3_9BURK</name>
<feature type="transmembrane region" description="Helical" evidence="6">
    <location>
        <begin position="91"/>
        <end position="111"/>
    </location>
</feature>
<evidence type="ECO:0000256" key="2">
    <source>
        <dbReference type="ARBA" id="ARBA00022475"/>
    </source>
</evidence>
<evidence type="ECO:0000256" key="3">
    <source>
        <dbReference type="ARBA" id="ARBA00022692"/>
    </source>
</evidence>
<keyword evidence="4 6" id="KW-1133">Transmembrane helix</keyword>
<gene>
    <name evidence="7" type="ORF">H0484_10525</name>
</gene>
<feature type="transmembrane region" description="Helical" evidence="6">
    <location>
        <begin position="12"/>
        <end position="31"/>
    </location>
</feature>
<evidence type="ECO:0000313" key="8">
    <source>
        <dbReference type="Proteomes" id="UP000776983"/>
    </source>
</evidence>
<feature type="transmembrane region" description="Helical" evidence="6">
    <location>
        <begin position="213"/>
        <end position="233"/>
    </location>
</feature>
<keyword evidence="2" id="KW-1003">Cell membrane</keyword>
<evidence type="ECO:0000256" key="6">
    <source>
        <dbReference type="SAM" id="Phobius"/>
    </source>
</evidence>
<dbReference type="EMBL" id="JACDXW010000005">
    <property type="protein sequence ID" value="MCB5364180.1"/>
    <property type="molecule type" value="Genomic_DNA"/>
</dbReference>
<protein>
    <submittedName>
        <fullName evidence="7">Branched-chain amino acid ABC transporter permease</fullName>
    </submittedName>
</protein>
<feature type="transmembrane region" description="Helical" evidence="6">
    <location>
        <begin position="37"/>
        <end position="58"/>
    </location>
</feature>
<dbReference type="CDD" id="cd06581">
    <property type="entry name" value="TM_PBP1_LivM_like"/>
    <property type="match status" value="1"/>
</dbReference>
<evidence type="ECO:0000256" key="5">
    <source>
        <dbReference type="ARBA" id="ARBA00023136"/>
    </source>
</evidence>
<proteinExistence type="predicted"/>
<feature type="transmembrane region" description="Helical" evidence="6">
    <location>
        <begin position="118"/>
        <end position="138"/>
    </location>
</feature>
<dbReference type="RefSeq" id="WP_226954604.1">
    <property type="nucleotide sequence ID" value="NZ_JACDXW010000005.1"/>
</dbReference>
<dbReference type="PANTHER" id="PTHR30482:SF17">
    <property type="entry name" value="ABC TRANSPORTER ATP-BINDING PROTEIN"/>
    <property type="match status" value="1"/>
</dbReference>
<evidence type="ECO:0000256" key="1">
    <source>
        <dbReference type="ARBA" id="ARBA00004651"/>
    </source>
</evidence>
<sequence>MSASFKQYSVTTWVGLALFLLLILVPIWGYAAGQAFYVAFFARIVIYAIAVVALNLALGYGGLVSLGHALFLGLGSYSVALPAFYGIDNGWIHLLICVTSCAIVGLVTGAISLRTTGIGFIMITLAFAQMGYFLFVSLKQYGGDDGTSISDTSQFFGLNLGNVYTVYTVSLILLILFTWWMARLRVAPFGMVLRGARQNARRVNAVGFPARRYLLVSYVISAVVCGIAGMLLANLNAFASPSTLSWIISGDLVVMLVLGGLGTIFGPLFGAVAFLGLEEILKIFTAHWLAIFGLVIVMIGLLGRAGIVGFFESMSKPRKAAPKGGQA</sequence>
<feature type="transmembrane region" description="Helical" evidence="6">
    <location>
        <begin position="164"/>
        <end position="182"/>
    </location>
</feature>
<dbReference type="Pfam" id="PF02653">
    <property type="entry name" value="BPD_transp_2"/>
    <property type="match status" value="1"/>
</dbReference>
<comment type="caution">
    <text evidence="7">The sequence shown here is derived from an EMBL/GenBank/DDBJ whole genome shotgun (WGS) entry which is preliminary data.</text>
</comment>
<comment type="subcellular location">
    <subcellularLocation>
        <location evidence="1">Cell membrane</location>
        <topology evidence="1">Multi-pass membrane protein</topology>
    </subcellularLocation>
</comment>
<dbReference type="PANTHER" id="PTHR30482">
    <property type="entry name" value="HIGH-AFFINITY BRANCHED-CHAIN AMINO ACID TRANSPORT SYSTEM PERMEASE"/>
    <property type="match status" value="1"/>
</dbReference>
<feature type="transmembrane region" description="Helical" evidence="6">
    <location>
        <begin position="289"/>
        <end position="311"/>
    </location>
</feature>
<feature type="transmembrane region" description="Helical" evidence="6">
    <location>
        <begin position="65"/>
        <end position="85"/>
    </location>
</feature>
<accession>A0ABS8CDQ3</accession>
<keyword evidence="8" id="KW-1185">Reference proteome</keyword>
<keyword evidence="5 6" id="KW-0472">Membrane</keyword>
<feature type="transmembrane region" description="Helical" evidence="6">
    <location>
        <begin position="253"/>
        <end position="277"/>
    </location>
</feature>
<reference evidence="7 8" key="1">
    <citation type="submission" date="2020-07" db="EMBL/GenBank/DDBJ databases">
        <title>Pusillimonas sp. nov., isolated from poultry manure in Taiwan.</title>
        <authorList>
            <person name="Lin S.-Y."/>
            <person name="Tang Y.-S."/>
            <person name="Young C.-C."/>
        </authorList>
    </citation>
    <scope>NUCLEOTIDE SEQUENCE [LARGE SCALE GENOMIC DNA]</scope>
    <source>
        <strain evidence="7 8">CC-YST705</strain>
    </source>
</reference>
<dbReference type="InterPro" id="IPR001851">
    <property type="entry name" value="ABC_transp_permease"/>
</dbReference>
<organism evidence="7 8">
    <name type="scientific">Mesopusillimonas faecipullorum</name>
    <dbReference type="NCBI Taxonomy" id="2755040"/>
    <lineage>
        <taxon>Bacteria</taxon>
        <taxon>Pseudomonadati</taxon>
        <taxon>Pseudomonadota</taxon>
        <taxon>Betaproteobacteria</taxon>
        <taxon>Burkholderiales</taxon>
        <taxon>Alcaligenaceae</taxon>
        <taxon>Mesopusillimonas</taxon>
    </lineage>
</organism>
<evidence type="ECO:0000256" key="4">
    <source>
        <dbReference type="ARBA" id="ARBA00022989"/>
    </source>
</evidence>
<evidence type="ECO:0000313" key="7">
    <source>
        <dbReference type="EMBL" id="MCB5364180.1"/>
    </source>
</evidence>
<dbReference type="InterPro" id="IPR043428">
    <property type="entry name" value="LivM-like"/>
</dbReference>
<keyword evidence="3 6" id="KW-0812">Transmembrane</keyword>
<dbReference type="Proteomes" id="UP000776983">
    <property type="component" value="Unassembled WGS sequence"/>
</dbReference>